<dbReference type="EMBL" id="LACB01000156">
    <property type="protein sequence ID" value="KAJ9487511.1"/>
    <property type="molecule type" value="Genomic_DNA"/>
</dbReference>
<reference evidence="1" key="2">
    <citation type="journal article" date="2016" name="Fungal Biol.">
        <title>Ochratoxin A production by Penicillium thymicola.</title>
        <authorList>
            <person name="Nguyen H.D.T."/>
            <person name="McMullin D.R."/>
            <person name="Ponomareva E."/>
            <person name="Riley R."/>
            <person name="Pomraning K.R."/>
            <person name="Baker S.E."/>
            <person name="Seifert K.A."/>
        </authorList>
    </citation>
    <scope>NUCLEOTIDE SEQUENCE</scope>
    <source>
        <strain evidence="1">DAOM 180753</strain>
    </source>
</reference>
<gene>
    <name evidence="1" type="ORF">VN97_g5790</name>
</gene>
<name>A0AAI9X826_PENTH</name>
<proteinExistence type="predicted"/>
<dbReference type="Proteomes" id="UP001227192">
    <property type="component" value="Unassembled WGS sequence"/>
</dbReference>
<keyword evidence="2" id="KW-1185">Reference proteome</keyword>
<protein>
    <submittedName>
        <fullName evidence="1">Uncharacterized protein</fullName>
    </submittedName>
</protein>
<comment type="caution">
    <text evidence="1">The sequence shown here is derived from an EMBL/GenBank/DDBJ whole genome shotgun (WGS) entry which is preliminary data.</text>
</comment>
<reference evidence="1" key="1">
    <citation type="submission" date="2015-06" db="EMBL/GenBank/DDBJ databases">
        <authorList>
            <person name="Nguyen H."/>
        </authorList>
    </citation>
    <scope>NUCLEOTIDE SEQUENCE</scope>
    <source>
        <strain evidence="1">DAOM 180753</strain>
    </source>
</reference>
<sequence>MIRQETSELKPQIQVPPDIRPFHFSRNIHTEPTRLFHVVVVSLRRFAAIESRQGVIDAKPQGLSVLTCHEDHELRDKGTFAPAIKH</sequence>
<evidence type="ECO:0000313" key="2">
    <source>
        <dbReference type="Proteomes" id="UP001227192"/>
    </source>
</evidence>
<evidence type="ECO:0000313" key="1">
    <source>
        <dbReference type="EMBL" id="KAJ9487511.1"/>
    </source>
</evidence>
<dbReference type="AlphaFoldDB" id="A0AAI9X826"/>
<organism evidence="1 2">
    <name type="scientific">Penicillium thymicola</name>
    <dbReference type="NCBI Taxonomy" id="293382"/>
    <lineage>
        <taxon>Eukaryota</taxon>
        <taxon>Fungi</taxon>
        <taxon>Dikarya</taxon>
        <taxon>Ascomycota</taxon>
        <taxon>Pezizomycotina</taxon>
        <taxon>Eurotiomycetes</taxon>
        <taxon>Eurotiomycetidae</taxon>
        <taxon>Eurotiales</taxon>
        <taxon>Aspergillaceae</taxon>
        <taxon>Penicillium</taxon>
    </lineage>
</organism>
<accession>A0AAI9X826</accession>